<evidence type="ECO:0000313" key="1">
    <source>
        <dbReference type="EMBL" id="AUN97331.1"/>
    </source>
</evidence>
<dbReference type="RefSeq" id="WP_102242626.1">
    <property type="nucleotide sequence ID" value="NZ_CP025704.1"/>
</dbReference>
<gene>
    <name evidence="1" type="ORF">C0V70_04235</name>
</gene>
<evidence type="ECO:0000313" key="2">
    <source>
        <dbReference type="Proteomes" id="UP000235584"/>
    </source>
</evidence>
<dbReference type="EMBL" id="CP025704">
    <property type="protein sequence ID" value="AUN97331.1"/>
    <property type="molecule type" value="Genomic_DNA"/>
</dbReference>
<dbReference type="InterPro" id="IPR003615">
    <property type="entry name" value="HNH_nuc"/>
</dbReference>
<organism evidence="1 2">
    <name type="scientific">Bacteriovorax stolpii</name>
    <name type="common">Bdellovibrio stolpii</name>
    <dbReference type="NCBI Taxonomy" id="960"/>
    <lineage>
        <taxon>Bacteria</taxon>
        <taxon>Pseudomonadati</taxon>
        <taxon>Bdellovibrionota</taxon>
        <taxon>Bacteriovoracia</taxon>
        <taxon>Bacteriovoracales</taxon>
        <taxon>Bacteriovoracaceae</taxon>
        <taxon>Bacteriovorax</taxon>
    </lineage>
</organism>
<keyword evidence="2" id="KW-1185">Reference proteome</keyword>
<protein>
    <submittedName>
        <fullName evidence="1">Uncharacterized protein</fullName>
    </submittedName>
</protein>
<reference evidence="1 2" key="1">
    <citation type="submission" date="2018-01" db="EMBL/GenBank/DDBJ databases">
        <title>Complete genome sequence of Bacteriovorax stolpii DSM12778.</title>
        <authorList>
            <person name="Tang B."/>
            <person name="Chang J."/>
        </authorList>
    </citation>
    <scope>NUCLEOTIDE SEQUENCE [LARGE SCALE GENOMIC DNA]</scope>
    <source>
        <strain evidence="1 2">DSM 12778</strain>
    </source>
</reference>
<dbReference type="AlphaFoldDB" id="A0A2K9NP85"/>
<sequence>MKFISQQKLELDIPTTWLAKVEQVIGDFDLAELSAREFARLEKLSTAELDQILDKARKHIISENSSLWSELKDILSQQSNHKCWYCESLELRSDNPVDHFRPKNKVAEAKKHTGYWWLAFDWKNYRFSCTYCNSRRVFTDTDGGKQDHFPLFEPPKRAGLPGEESQEIVVLLDPCNCDDVRKITYNIEGSPIPVSSNSKSRDFERAQKSINLYHLDHSLTCRARKQIRIDIDFMVKEVNEFLKEGKTGKASNVKEKIINLIRTDSEKPFSTSARAYLRRHIGTRWVKELLENN</sequence>
<accession>A0A2K9NP85</accession>
<dbReference type="CDD" id="cd00085">
    <property type="entry name" value="HNHc"/>
    <property type="match status" value="1"/>
</dbReference>
<dbReference type="Proteomes" id="UP000235584">
    <property type="component" value="Chromosome"/>
</dbReference>
<dbReference type="KEGG" id="bsto:C0V70_04235"/>
<name>A0A2K9NP85_BACTC</name>
<proteinExistence type="predicted"/>
<dbReference type="Gene3D" id="1.10.30.50">
    <property type="match status" value="1"/>
</dbReference>